<reference evidence="2" key="1">
    <citation type="submission" date="2020-03" db="EMBL/GenBank/DDBJ databases">
        <authorList>
            <person name="Weist P."/>
        </authorList>
    </citation>
    <scope>NUCLEOTIDE SEQUENCE</scope>
</reference>
<proteinExistence type="predicted"/>
<gene>
    <name evidence="2" type="ORF">PLEPLA_LOCUS29739</name>
</gene>
<evidence type="ECO:0000256" key="1">
    <source>
        <dbReference type="SAM" id="MobiDB-lite"/>
    </source>
</evidence>
<accession>A0A9N7YXE1</accession>
<evidence type="ECO:0000313" key="2">
    <source>
        <dbReference type="EMBL" id="CAB1442031.1"/>
    </source>
</evidence>
<comment type="caution">
    <text evidence="2">The sequence shown here is derived from an EMBL/GenBank/DDBJ whole genome shotgun (WGS) entry which is preliminary data.</text>
</comment>
<protein>
    <submittedName>
        <fullName evidence="2">Uncharacterized protein</fullName>
    </submittedName>
</protein>
<keyword evidence="3" id="KW-1185">Reference proteome</keyword>
<feature type="region of interest" description="Disordered" evidence="1">
    <location>
        <begin position="65"/>
        <end position="89"/>
    </location>
</feature>
<dbReference type="AlphaFoldDB" id="A0A9N7YXE1"/>
<dbReference type="EMBL" id="CADEAL010002768">
    <property type="protein sequence ID" value="CAB1442031.1"/>
    <property type="molecule type" value="Genomic_DNA"/>
</dbReference>
<organism evidence="2 3">
    <name type="scientific">Pleuronectes platessa</name>
    <name type="common">European plaice</name>
    <dbReference type="NCBI Taxonomy" id="8262"/>
    <lineage>
        <taxon>Eukaryota</taxon>
        <taxon>Metazoa</taxon>
        <taxon>Chordata</taxon>
        <taxon>Craniata</taxon>
        <taxon>Vertebrata</taxon>
        <taxon>Euteleostomi</taxon>
        <taxon>Actinopterygii</taxon>
        <taxon>Neopterygii</taxon>
        <taxon>Teleostei</taxon>
        <taxon>Neoteleostei</taxon>
        <taxon>Acanthomorphata</taxon>
        <taxon>Carangaria</taxon>
        <taxon>Pleuronectiformes</taxon>
        <taxon>Pleuronectoidei</taxon>
        <taxon>Pleuronectidae</taxon>
        <taxon>Pleuronectes</taxon>
    </lineage>
</organism>
<dbReference type="Proteomes" id="UP001153269">
    <property type="component" value="Unassembled WGS sequence"/>
</dbReference>
<evidence type="ECO:0000313" key="3">
    <source>
        <dbReference type="Proteomes" id="UP001153269"/>
    </source>
</evidence>
<name>A0A9N7YXE1_PLEPL</name>
<sequence length="215" mass="23150">MQKERQSGSGPGLSLANIEPFASCQFETAALSQKDAALLGFCWLMYVTARFCQAACRHSRGDAVRALSPTCPTPVREEDADGDRDASSSNNFNAPFGQAVILQWPRTSGSGPVCRGAVIRALDTFPSALSPCLSRSPPRSARILSRFTCANGTREHYALDQTDTRGSRPRAPVIGERARVKAADWLPALPLSQRGVDMNAARGGKLFKVGWSVKP</sequence>